<dbReference type="EMBL" id="WURB01000037">
    <property type="protein sequence ID" value="MXQ14530.1"/>
    <property type="molecule type" value="Genomic_DNA"/>
</dbReference>
<comment type="subunit">
    <text evidence="9">The complex comprises the extracytoplasmic solute receptor protein and the two transmembrane proteins.</text>
</comment>
<keyword evidence="5 9" id="KW-0812">Transmembrane</keyword>
<dbReference type="GO" id="GO:0005886">
    <property type="term" value="C:plasma membrane"/>
    <property type="evidence" value="ECO:0007669"/>
    <property type="project" value="UniProtKB-SubCell"/>
</dbReference>
<gene>
    <name evidence="12" type="ORF">GR328_24375</name>
</gene>
<protein>
    <recommendedName>
        <fullName evidence="9">TRAP transporter small permease protein</fullName>
    </recommendedName>
</protein>
<keyword evidence="6 9" id="KW-1133">Transmembrane helix</keyword>
<evidence type="ECO:0000256" key="9">
    <source>
        <dbReference type="RuleBase" id="RU369079"/>
    </source>
</evidence>
<comment type="similarity">
    <text evidence="8 9">Belongs to the TRAP transporter small permease family.</text>
</comment>
<keyword evidence="2 9" id="KW-0813">Transport</keyword>
<keyword evidence="3" id="KW-1003">Cell membrane</keyword>
<comment type="function">
    <text evidence="9">Part of the tripartite ATP-independent periplasmic (TRAP) transport system.</text>
</comment>
<sequence length="216" mass="23239">MTKAPGGLGEDERGSSASTSRENFSGGEVSSGKKSPVRSFLDGIYLLSGWLAGFFLLLIFLIMMGLSLGRHVGINIPAGDDFAAWSMAALGFLGLAHTFKSGDLIRVGLVLDRLPPSARRLIEILCLSIGTAVIGFFAWHAVHMTYDSYLFNDVSGGVVAVPLWIPQIGYSLGLTILAIAFVDELVHVLRGYQPRYEKPKPETPEEIVDRAAEGGI</sequence>
<feature type="region of interest" description="Disordered" evidence="10">
    <location>
        <begin position="1"/>
        <end position="35"/>
    </location>
</feature>
<keyword evidence="4 9" id="KW-0997">Cell inner membrane</keyword>
<evidence type="ECO:0000256" key="5">
    <source>
        <dbReference type="ARBA" id="ARBA00022692"/>
    </source>
</evidence>
<evidence type="ECO:0000256" key="4">
    <source>
        <dbReference type="ARBA" id="ARBA00022519"/>
    </source>
</evidence>
<reference evidence="12 13" key="1">
    <citation type="submission" date="2019-12" db="EMBL/GenBank/DDBJ databases">
        <authorList>
            <person name="Yuan C.-G."/>
        </authorList>
    </citation>
    <scope>NUCLEOTIDE SEQUENCE [LARGE SCALE GENOMIC DNA]</scope>
    <source>
        <strain evidence="12 13">KCTC 23863</strain>
    </source>
</reference>
<dbReference type="PANTHER" id="PTHR35011:SF10">
    <property type="entry name" value="TRAP TRANSPORTER SMALL PERMEASE PROTEIN"/>
    <property type="match status" value="1"/>
</dbReference>
<dbReference type="InterPro" id="IPR055348">
    <property type="entry name" value="DctQ"/>
</dbReference>
<feature type="transmembrane region" description="Helical" evidence="9">
    <location>
        <begin position="161"/>
        <end position="182"/>
    </location>
</feature>
<comment type="subcellular location">
    <subcellularLocation>
        <location evidence="1 9">Cell inner membrane</location>
        <topology evidence="1 9">Multi-pass membrane protein</topology>
    </subcellularLocation>
</comment>
<dbReference type="InterPro" id="IPR007387">
    <property type="entry name" value="TRAP_DctQ"/>
</dbReference>
<proteinExistence type="inferred from homology"/>
<feature type="transmembrane region" description="Helical" evidence="9">
    <location>
        <begin position="121"/>
        <end position="141"/>
    </location>
</feature>
<dbReference type="GO" id="GO:0015740">
    <property type="term" value="P:C4-dicarboxylate transport"/>
    <property type="evidence" value="ECO:0007669"/>
    <property type="project" value="TreeGrafter"/>
</dbReference>
<evidence type="ECO:0000313" key="13">
    <source>
        <dbReference type="Proteomes" id="UP000436483"/>
    </source>
</evidence>
<evidence type="ECO:0000256" key="10">
    <source>
        <dbReference type="SAM" id="MobiDB-lite"/>
    </source>
</evidence>
<reference evidence="12 13" key="2">
    <citation type="submission" date="2020-01" db="EMBL/GenBank/DDBJ databases">
        <title>Microvirga sp. nov., an arsenate reduction bacterium isolated from Tibet hotspring sediments.</title>
        <authorList>
            <person name="Xian W.-D."/>
            <person name="Li W.-J."/>
        </authorList>
    </citation>
    <scope>NUCLEOTIDE SEQUENCE [LARGE SCALE GENOMIC DNA]</scope>
    <source>
        <strain evidence="12 13">KCTC 23863</strain>
    </source>
</reference>
<evidence type="ECO:0000256" key="6">
    <source>
        <dbReference type="ARBA" id="ARBA00022989"/>
    </source>
</evidence>
<evidence type="ECO:0000256" key="1">
    <source>
        <dbReference type="ARBA" id="ARBA00004429"/>
    </source>
</evidence>
<comment type="caution">
    <text evidence="12">The sequence shown here is derived from an EMBL/GenBank/DDBJ whole genome shotgun (WGS) entry which is preliminary data.</text>
</comment>
<evidence type="ECO:0000256" key="7">
    <source>
        <dbReference type="ARBA" id="ARBA00023136"/>
    </source>
</evidence>
<keyword evidence="7 9" id="KW-0472">Membrane</keyword>
<evidence type="ECO:0000256" key="3">
    <source>
        <dbReference type="ARBA" id="ARBA00022475"/>
    </source>
</evidence>
<evidence type="ECO:0000259" key="11">
    <source>
        <dbReference type="Pfam" id="PF04290"/>
    </source>
</evidence>
<dbReference type="Proteomes" id="UP000436483">
    <property type="component" value="Unassembled WGS sequence"/>
</dbReference>
<dbReference type="RefSeq" id="WP_160888252.1">
    <property type="nucleotide sequence ID" value="NZ_WURB01000037.1"/>
</dbReference>
<dbReference type="GO" id="GO:0022857">
    <property type="term" value="F:transmembrane transporter activity"/>
    <property type="evidence" value="ECO:0007669"/>
    <property type="project" value="UniProtKB-UniRule"/>
</dbReference>
<name>A0A7X3MX21_9HYPH</name>
<evidence type="ECO:0000256" key="2">
    <source>
        <dbReference type="ARBA" id="ARBA00022448"/>
    </source>
</evidence>
<evidence type="ECO:0000256" key="8">
    <source>
        <dbReference type="ARBA" id="ARBA00038436"/>
    </source>
</evidence>
<dbReference type="PANTHER" id="PTHR35011">
    <property type="entry name" value="2,3-DIKETO-L-GULONATE TRAP TRANSPORTER SMALL PERMEASE PROTEIN YIAM"/>
    <property type="match status" value="1"/>
</dbReference>
<feature type="domain" description="Tripartite ATP-independent periplasmic transporters DctQ component" evidence="11">
    <location>
        <begin position="59"/>
        <end position="190"/>
    </location>
</feature>
<dbReference type="OrthoDB" id="9797534at2"/>
<feature type="transmembrane region" description="Helical" evidence="9">
    <location>
        <begin position="82"/>
        <end position="100"/>
    </location>
</feature>
<organism evidence="12 13">
    <name type="scientific">Microvirga makkahensis</name>
    <dbReference type="NCBI Taxonomy" id="1128670"/>
    <lineage>
        <taxon>Bacteria</taxon>
        <taxon>Pseudomonadati</taxon>
        <taxon>Pseudomonadota</taxon>
        <taxon>Alphaproteobacteria</taxon>
        <taxon>Hyphomicrobiales</taxon>
        <taxon>Methylobacteriaceae</taxon>
        <taxon>Microvirga</taxon>
    </lineage>
</organism>
<keyword evidence="13" id="KW-1185">Reference proteome</keyword>
<accession>A0A7X3MX21</accession>
<feature type="transmembrane region" description="Helical" evidence="9">
    <location>
        <begin position="43"/>
        <end position="62"/>
    </location>
</feature>
<dbReference type="AlphaFoldDB" id="A0A7X3MX21"/>
<evidence type="ECO:0000313" key="12">
    <source>
        <dbReference type="EMBL" id="MXQ14530.1"/>
    </source>
</evidence>
<dbReference type="Pfam" id="PF04290">
    <property type="entry name" value="DctQ"/>
    <property type="match status" value="1"/>
</dbReference>